<evidence type="ECO:0000256" key="2">
    <source>
        <dbReference type="SAM" id="MobiDB-lite"/>
    </source>
</evidence>
<reference evidence="4" key="2">
    <citation type="submission" date="2021-04" db="EMBL/GenBank/DDBJ databases">
        <authorList>
            <person name="Gilroy R."/>
        </authorList>
    </citation>
    <scope>NUCLEOTIDE SEQUENCE</scope>
    <source>
        <strain evidence="4">CHK188-5543</strain>
    </source>
</reference>
<evidence type="ECO:0000313" key="5">
    <source>
        <dbReference type="Proteomes" id="UP000886800"/>
    </source>
</evidence>
<keyword evidence="3" id="KW-0812">Transmembrane</keyword>
<comment type="caution">
    <text evidence="4">The sequence shown here is derived from an EMBL/GenBank/DDBJ whole genome shotgun (WGS) entry which is preliminary data.</text>
</comment>
<dbReference type="Proteomes" id="UP000886800">
    <property type="component" value="Unassembled WGS sequence"/>
</dbReference>
<feature type="transmembrane region" description="Helical" evidence="3">
    <location>
        <begin position="260"/>
        <end position="287"/>
    </location>
</feature>
<feature type="compositionally biased region" description="Basic and acidic residues" evidence="2">
    <location>
        <begin position="81"/>
        <end position="98"/>
    </location>
</feature>
<feature type="compositionally biased region" description="Low complexity" evidence="2">
    <location>
        <begin position="32"/>
        <end position="55"/>
    </location>
</feature>
<feature type="compositionally biased region" description="Basic and acidic residues" evidence="2">
    <location>
        <begin position="19"/>
        <end position="31"/>
    </location>
</feature>
<feature type="transmembrane region" description="Helical" evidence="3">
    <location>
        <begin position="299"/>
        <end position="319"/>
    </location>
</feature>
<proteinExistence type="predicted"/>
<dbReference type="EMBL" id="DXES01000003">
    <property type="protein sequence ID" value="HIX64633.1"/>
    <property type="molecule type" value="Genomic_DNA"/>
</dbReference>
<reference evidence="4" key="1">
    <citation type="journal article" date="2021" name="PeerJ">
        <title>Extensive microbial diversity within the chicken gut microbiome revealed by metagenomics and culture.</title>
        <authorList>
            <person name="Gilroy R."/>
            <person name="Ravi A."/>
            <person name="Getino M."/>
            <person name="Pursley I."/>
            <person name="Horton D.L."/>
            <person name="Alikhan N.F."/>
            <person name="Baker D."/>
            <person name="Gharbi K."/>
            <person name="Hall N."/>
            <person name="Watson M."/>
            <person name="Adriaenssens E.M."/>
            <person name="Foster-Nyarko E."/>
            <person name="Jarju S."/>
            <person name="Secka A."/>
            <person name="Antonio M."/>
            <person name="Oren A."/>
            <person name="Chaudhuri R.R."/>
            <person name="La Ragione R."/>
            <person name="Hildebrand F."/>
            <person name="Pallen M.J."/>
        </authorList>
    </citation>
    <scope>NUCLEOTIDE SEQUENCE</scope>
    <source>
        <strain evidence="4">CHK188-5543</strain>
    </source>
</reference>
<dbReference type="GO" id="GO:0043682">
    <property type="term" value="F:P-type divalent copper transporter activity"/>
    <property type="evidence" value="ECO:0007669"/>
    <property type="project" value="TreeGrafter"/>
</dbReference>
<feature type="region of interest" description="Disordered" evidence="2">
    <location>
        <begin position="1"/>
        <end position="122"/>
    </location>
</feature>
<dbReference type="GO" id="GO:0016020">
    <property type="term" value="C:membrane"/>
    <property type="evidence" value="ECO:0007669"/>
    <property type="project" value="TreeGrafter"/>
</dbReference>
<keyword evidence="3" id="KW-0472">Membrane</keyword>
<dbReference type="GO" id="GO:0000166">
    <property type="term" value="F:nucleotide binding"/>
    <property type="evidence" value="ECO:0007669"/>
    <property type="project" value="InterPro"/>
</dbReference>
<dbReference type="GO" id="GO:0005507">
    <property type="term" value="F:copper ion binding"/>
    <property type="evidence" value="ECO:0007669"/>
    <property type="project" value="TreeGrafter"/>
</dbReference>
<name>A0A9D2B6E4_9FIRM</name>
<keyword evidence="1" id="KW-1278">Translocase</keyword>
<dbReference type="AlphaFoldDB" id="A0A9D2B6E4"/>
<gene>
    <name evidence="4" type="ORF">H9736_00130</name>
</gene>
<dbReference type="SUPFAM" id="SSF56784">
    <property type="entry name" value="HAD-like"/>
    <property type="match status" value="1"/>
</dbReference>
<dbReference type="InterPro" id="IPR023299">
    <property type="entry name" value="ATPase_P-typ_cyto_dom_N"/>
</dbReference>
<evidence type="ECO:0000256" key="1">
    <source>
        <dbReference type="ARBA" id="ARBA00022967"/>
    </source>
</evidence>
<organism evidence="4 5">
    <name type="scientific">Candidatus Anaerotruncus excrementipullorum</name>
    <dbReference type="NCBI Taxonomy" id="2838465"/>
    <lineage>
        <taxon>Bacteria</taxon>
        <taxon>Bacillati</taxon>
        <taxon>Bacillota</taxon>
        <taxon>Clostridia</taxon>
        <taxon>Eubacteriales</taxon>
        <taxon>Oscillospiraceae</taxon>
        <taxon>Anaerotruncus</taxon>
    </lineage>
</organism>
<evidence type="ECO:0000256" key="3">
    <source>
        <dbReference type="SAM" id="Phobius"/>
    </source>
</evidence>
<feature type="transmembrane region" description="Helical" evidence="3">
    <location>
        <begin position="443"/>
        <end position="463"/>
    </location>
</feature>
<dbReference type="InterPro" id="IPR036412">
    <property type="entry name" value="HAD-like_sf"/>
</dbReference>
<protein>
    <submittedName>
        <fullName evidence="4">Uncharacterized protein</fullName>
    </submittedName>
</protein>
<dbReference type="PANTHER" id="PTHR43520:SF8">
    <property type="entry name" value="P-TYPE CU(+) TRANSPORTER"/>
    <property type="match status" value="1"/>
</dbReference>
<evidence type="ECO:0000313" key="4">
    <source>
        <dbReference type="EMBL" id="HIX64633.1"/>
    </source>
</evidence>
<feature type="transmembrane region" description="Helical" evidence="3">
    <location>
        <begin position="724"/>
        <end position="743"/>
    </location>
</feature>
<dbReference type="Gene3D" id="3.40.1110.10">
    <property type="entry name" value="Calcium-transporting ATPase, cytoplasmic domain N"/>
    <property type="match status" value="1"/>
</dbReference>
<accession>A0A9D2B6E4</accession>
<feature type="transmembrane region" description="Helical" evidence="3">
    <location>
        <begin position="213"/>
        <end position="234"/>
    </location>
</feature>
<feature type="transmembrane region" description="Helical" evidence="3">
    <location>
        <begin position="325"/>
        <end position="342"/>
    </location>
</feature>
<dbReference type="PANTHER" id="PTHR43520">
    <property type="entry name" value="ATP7, ISOFORM B"/>
    <property type="match status" value="1"/>
</dbReference>
<feature type="compositionally biased region" description="Acidic residues" evidence="2">
    <location>
        <begin position="1"/>
        <end position="11"/>
    </location>
</feature>
<keyword evidence="3" id="KW-1133">Transmembrane helix</keyword>
<sequence>MGREYDVDEILAEVRRKRGAQERQPEARREPAAAPRPVSGGARGAGRAAPQAARPAQDRLREQPSPWEQAEGFQFDAPEEPQPRRSFGERPGRRREPEPEAFAPYAPAEEEPLPPPEDYAVGFTQSGEFDFRQEPAEAQEELPPLGEERWEEAYTQEVEASGGSLAHSRWRQPYAEQERLETPAEEDEFASPEDAPFVEKDLRGLRTGLRVKLFFTGLLTLLSFYLALSLRPLALAERLGVPNGLLFLPPFMLPEENMRLFLIVNLVLCVLGAVVCSGIVGGGIMALLRLRANGDTPAVLAVLAAVVQGAVLTALPDTVYASDSISLYFCVALAALWCNLWGKSLLLSRVARNLRTLTGGRDKYAFVQIQNREFAREFARGLGPEVNRVAYSVKSDFLMGFLEKSYASDYSETFHCFAAPVSLLGALVVAVASFLLGDGDLPVAVSGFTAVLCVCAPFSSTLVPNLMLNRVSKGLARGGQLLAGYETAEELSETDAVVLNDKDLFLPENIMIHGMKVFAEKRIDEAILDAASVVISCDGILSGVFLNMVGGNRRMLKPVENLAYEDGLGISAWVSGKRVLIGSRDLMHHHGIDCPSKDFESRYVRDGRRVFYIASSGELSAMFVVSYNPDPDRAQQLAELQRRGVSVVVHTTDPNLTVELIAGAFGLKRTGLKVLPAKLHAEYGMLTQPKARIAAGAAHSGGAAGVLSLLRAAAAVRASVMHGAVAQVIGIVAGYGLVAFMAFTSSLSLASSAVLLGYGLVWMLLTAVVCSAVSK</sequence>
<dbReference type="InterPro" id="IPR023214">
    <property type="entry name" value="HAD_sf"/>
</dbReference>
<feature type="transmembrane region" description="Helical" evidence="3">
    <location>
        <begin position="414"/>
        <end position="437"/>
    </location>
</feature>
<dbReference type="GO" id="GO:0055070">
    <property type="term" value="P:copper ion homeostasis"/>
    <property type="evidence" value="ECO:0007669"/>
    <property type="project" value="TreeGrafter"/>
</dbReference>
<dbReference type="Gene3D" id="3.40.50.1000">
    <property type="entry name" value="HAD superfamily/HAD-like"/>
    <property type="match status" value="1"/>
</dbReference>
<feature type="transmembrane region" description="Helical" evidence="3">
    <location>
        <begin position="749"/>
        <end position="773"/>
    </location>
</feature>